<dbReference type="InterPro" id="IPR019734">
    <property type="entry name" value="TPR_rpt"/>
</dbReference>
<dbReference type="PROSITE" id="PS50109">
    <property type="entry name" value="HIS_KIN"/>
    <property type="match status" value="1"/>
</dbReference>
<evidence type="ECO:0000256" key="6">
    <source>
        <dbReference type="SAM" id="Coils"/>
    </source>
</evidence>
<dbReference type="STRING" id="1850252.LPB136_11790"/>
<dbReference type="GO" id="GO:0004673">
    <property type="term" value="F:protein histidine kinase activity"/>
    <property type="evidence" value="ECO:0007669"/>
    <property type="project" value="UniProtKB-EC"/>
</dbReference>
<dbReference type="InterPro" id="IPR050482">
    <property type="entry name" value="Sensor_HK_TwoCompSys"/>
</dbReference>
<reference evidence="9 10" key="1">
    <citation type="submission" date="2016-11" db="EMBL/GenBank/DDBJ databases">
        <title>Tenacibaculum sp. LPB0136, isolated from marine environment.</title>
        <authorList>
            <person name="Kim E."/>
            <person name="Yi H."/>
        </authorList>
    </citation>
    <scope>NUCLEOTIDE SEQUENCE [LARGE SCALE GENOMIC DNA]</scope>
    <source>
        <strain evidence="9 10">LPB0136</strain>
    </source>
</reference>
<dbReference type="InterPro" id="IPR003594">
    <property type="entry name" value="HATPase_dom"/>
</dbReference>
<protein>
    <recommendedName>
        <fullName evidence="2">histidine kinase</fullName>
        <ecNumber evidence="2">2.7.13.3</ecNumber>
    </recommendedName>
</protein>
<dbReference type="GO" id="GO:0000160">
    <property type="term" value="P:phosphorelay signal transduction system"/>
    <property type="evidence" value="ECO:0007669"/>
    <property type="project" value="UniProtKB-KW"/>
</dbReference>
<keyword evidence="10" id="KW-1185">Reference proteome</keyword>
<dbReference type="SMART" id="SM00028">
    <property type="entry name" value="TPR"/>
    <property type="match status" value="3"/>
</dbReference>
<dbReference type="Pfam" id="PF02518">
    <property type="entry name" value="HATPase_c"/>
    <property type="match status" value="1"/>
</dbReference>
<dbReference type="Gene3D" id="1.25.40.10">
    <property type="entry name" value="Tetratricopeptide repeat domain"/>
    <property type="match status" value="1"/>
</dbReference>
<dbReference type="SMART" id="SM00387">
    <property type="entry name" value="HATPase_c"/>
    <property type="match status" value="1"/>
</dbReference>
<keyword evidence="6" id="KW-0175">Coiled coil</keyword>
<evidence type="ECO:0000256" key="7">
    <source>
        <dbReference type="SAM" id="Phobius"/>
    </source>
</evidence>
<name>A0A1L3JLH8_9FLAO</name>
<evidence type="ECO:0000256" key="3">
    <source>
        <dbReference type="ARBA" id="ARBA00022679"/>
    </source>
</evidence>
<keyword evidence="5" id="KW-0902">Two-component regulatory system</keyword>
<dbReference type="CDD" id="cd16917">
    <property type="entry name" value="HATPase_UhpB-NarQ-NarX-like"/>
    <property type="match status" value="1"/>
</dbReference>
<accession>A0A1L3JLH8</accession>
<dbReference type="PANTHER" id="PTHR24421">
    <property type="entry name" value="NITRATE/NITRITE SENSOR PROTEIN NARX-RELATED"/>
    <property type="match status" value="1"/>
</dbReference>
<dbReference type="PRINTS" id="PR00344">
    <property type="entry name" value="BCTRLSENSOR"/>
</dbReference>
<dbReference type="InterPro" id="IPR011990">
    <property type="entry name" value="TPR-like_helical_dom_sf"/>
</dbReference>
<evidence type="ECO:0000259" key="8">
    <source>
        <dbReference type="PROSITE" id="PS50109"/>
    </source>
</evidence>
<evidence type="ECO:0000256" key="2">
    <source>
        <dbReference type="ARBA" id="ARBA00012438"/>
    </source>
</evidence>
<dbReference type="EMBL" id="CP018155">
    <property type="protein sequence ID" value="APG66005.1"/>
    <property type="molecule type" value="Genomic_DNA"/>
</dbReference>
<evidence type="ECO:0000256" key="1">
    <source>
        <dbReference type="ARBA" id="ARBA00000085"/>
    </source>
</evidence>
<sequence>MKLIRFYPMKKTLFLFLFFSVFIVFSQKQQDSIAFYLKNAKGADKFSYLKRAVLLSEDLKIDSLIKQTSLEYAKHSYFAKDTLGLTFSTNKLLKHFQVKKDSFSLAKAYHLEALNHKIKNNLDSTFYYHHKSKNVSIALKDSIEIGRRLLSMAILQVKELDYLGCQITTIEGLKYIEPTKEYRTLISLYQTLGNALGHLKKPKEARSYYIKAQEIVKFNSVKHRRERNYLNLLSNIGITFKDERQFKKAASLFKEGLNFDSIETKHPTQYQNLLGNLSSISFRQGKIKKAIEGYKTVLKSRIKTKNLYAQSVSHGLLAEAYLKNQQYELARKHAKTGLELGKKTRNNEQVLGCLKILSELTNEQTAKKYLEEYIKLSDSLLTKERNLKNQFAKVRYETEKKDKENTSLKQENEKHELQIKTERQFKTIGWLLAGVGFLIIVFGVYIATSRRKKLLFEAKLLQVEVREKERQEIAKSLHDEVAGDLRMLHLKLAKTNLLEETEKLDVINEKVRNLSHQLSSESFNEVVFKDQIVNLISDFFDIDLRIKAEKINSVDWKNINNAIKRTLFLIIRESIQNAKKHAAAKNITLRFNETKKAVFLTISDNGKGFNVDDKKNGIGLKNIKERTEEINGIFTIESKLEKGTTIKIEIPKNGN</sequence>
<dbReference type="InterPro" id="IPR005467">
    <property type="entry name" value="His_kinase_dom"/>
</dbReference>
<dbReference type="Proteomes" id="UP000181898">
    <property type="component" value="Chromosome"/>
</dbReference>
<keyword evidence="4" id="KW-0418">Kinase</keyword>
<evidence type="ECO:0000313" key="10">
    <source>
        <dbReference type="Proteomes" id="UP000181898"/>
    </source>
</evidence>
<dbReference type="Pfam" id="PF13181">
    <property type="entry name" value="TPR_8"/>
    <property type="match status" value="1"/>
</dbReference>
<evidence type="ECO:0000313" key="9">
    <source>
        <dbReference type="EMBL" id="APG66005.1"/>
    </source>
</evidence>
<gene>
    <name evidence="9" type="ORF">LPB136_11790</name>
</gene>
<dbReference type="EC" id="2.7.13.3" evidence="2"/>
<keyword evidence="7" id="KW-1133">Transmembrane helix</keyword>
<evidence type="ECO:0000256" key="4">
    <source>
        <dbReference type="ARBA" id="ARBA00022777"/>
    </source>
</evidence>
<proteinExistence type="predicted"/>
<keyword evidence="3" id="KW-0808">Transferase</keyword>
<organism evidence="9 10">
    <name type="scientific">Tenacibaculum todarodis</name>
    <dbReference type="NCBI Taxonomy" id="1850252"/>
    <lineage>
        <taxon>Bacteria</taxon>
        <taxon>Pseudomonadati</taxon>
        <taxon>Bacteroidota</taxon>
        <taxon>Flavobacteriia</taxon>
        <taxon>Flavobacteriales</taxon>
        <taxon>Flavobacteriaceae</taxon>
        <taxon>Tenacibaculum</taxon>
    </lineage>
</organism>
<keyword evidence="7" id="KW-0812">Transmembrane</keyword>
<feature type="transmembrane region" description="Helical" evidence="7">
    <location>
        <begin position="428"/>
        <end position="447"/>
    </location>
</feature>
<dbReference type="KEGG" id="ten:LPB136_11790"/>
<dbReference type="SUPFAM" id="SSF55874">
    <property type="entry name" value="ATPase domain of HSP90 chaperone/DNA topoisomerase II/histidine kinase"/>
    <property type="match status" value="1"/>
</dbReference>
<dbReference type="PANTHER" id="PTHR24421:SF55">
    <property type="entry name" value="SENSOR HISTIDINE KINASE YDFH"/>
    <property type="match status" value="1"/>
</dbReference>
<dbReference type="SUPFAM" id="SSF81901">
    <property type="entry name" value="HCP-like"/>
    <property type="match status" value="1"/>
</dbReference>
<feature type="domain" description="Histidine kinase" evidence="8">
    <location>
        <begin position="567"/>
        <end position="654"/>
    </location>
</feature>
<dbReference type="AlphaFoldDB" id="A0A1L3JLH8"/>
<comment type="catalytic activity">
    <reaction evidence="1">
        <text>ATP + protein L-histidine = ADP + protein N-phospho-L-histidine.</text>
        <dbReference type="EC" id="2.7.13.3"/>
    </reaction>
</comment>
<dbReference type="InterPro" id="IPR004358">
    <property type="entry name" value="Sig_transdc_His_kin-like_C"/>
</dbReference>
<feature type="coiled-coil region" evidence="6">
    <location>
        <begin position="393"/>
        <end position="420"/>
    </location>
</feature>
<keyword evidence="7" id="KW-0472">Membrane</keyword>
<dbReference type="InterPro" id="IPR036890">
    <property type="entry name" value="HATPase_C_sf"/>
</dbReference>
<evidence type="ECO:0000256" key="5">
    <source>
        <dbReference type="ARBA" id="ARBA00023012"/>
    </source>
</evidence>
<dbReference type="Gene3D" id="3.30.565.10">
    <property type="entry name" value="Histidine kinase-like ATPase, C-terminal domain"/>
    <property type="match status" value="1"/>
</dbReference>